<name>A0AC58UIK3_TOBAC</name>
<organism evidence="1 2">
    <name type="scientific">Nicotiana tabacum</name>
    <name type="common">Common tobacco</name>
    <dbReference type="NCBI Taxonomy" id="4097"/>
    <lineage>
        <taxon>Eukaryota</taxon>
        <taxon>Viridiplantae</taxon>
        <taxon>Streptophyta</taxon>
        <taxon>Embryophyta</taxon>
        <taxon>Tracheophyta</taxon>
        <taxon>Spermatophyta</taxon>
        <taxon>Magnoliopsida</taxon>
        <taxon>eudicotyledons</taxon>
        <taxon>Gunneridae</taxon>
        <taxon>Pentapetalae</taxon>
        <taxon>asterids</taxon>
        <taxon>lamiids</taxon>
        <taxon>Solanales</taxon>
        <taxon>Solanaceae</taxon>
        <taxon>Nicotianoideae</taxon>
        <taxon>Nicotianeae</taxon>
        <taxon>Nicotiana</taxon>
    </lineage>
</organism>
<gene>
    <name evidence="2" type="primary">LOC142181073</name>
</gene>
<dbReference type="Proteomes" id="UP000790787">
    <property type="component" value="Chromosome 5"/>
</dbReference>
<dbReference type="RefSeq" id="XP_075109304.1">
    <property type="nucleotide sequence ID" value="XM_075253203.1"/>
</dbReference>
<accession>A0AC58UIK3</accession>
<protein>
    <submittedName>
        <fullName evidence="2">Uncharacterized protein LOC142181073</fullName>
    </submittedName>
</protein>
<keyword evidence="1" id="KW-1185">Reference proteome</keyword>
<reference evidence="1" key="1">
    <citation type="journal article" date="2014" name="Nat. Commun.">
        <title>The tobacco genome sequence and its comparison with those of tomato and potato.</title>
        <authorList>
            <person name="Sierro N."/>
            <person name="Battey J.N."/>
            <person name="Ouadi S."/>
            <person name="Bakaher N."/>
            <person name="Bovet L."/>
            <person name="Willig A."/>
            <person name="Goepfert S."/>
            <person name="Peitsch M.C."/>
            <person name="Ivanov N.V."/>
        </authorList>
    </citation>
    <scope>NUCLEOTIDE SEQUENCE [LARGE SCALE GENOMIC DNA]</scope>
</reference>
<evidence type="ECO:0000313" key="2">
    <source>
        <dbReference type="RefSeq" id="XP_075109304.1"/>
    </source>
</evidence>
<proteinExistence type="predicted"/>
<sequence>MVMDWLYLCFDKLDCQTRTIRLEFPNEPAVEWEGNTVMPKCRFISYLKATKMIRKGYIYPLVRVADTTAEVPTLESVPIMNESPDVFLDELPGIPPDREIYFGIVVMPGTQPISIPPYRMAQIELKELKDQLKDLLEKGFIRPNVSP</sequence>
<evidence type="ECO:0000313" key="1">
    <source>
        <dbReference type="Proteomes" id="UP000790787"/>
    </source>
</evidence>
<reference evidence="2" key="2">
    <citation type="submission" date="2025-08" db="UniProtKB">
        <authorList>
            <consortium name="RefSeq"/>
        </authorList>
    </citation>
    <scope>IDENTIFICATION</scope>
    <source>
        <tissue evidence="2">Leaf</tissue>
    </source>
</reference>